<protein>
    <submittedName>
        <fullName evidence="2">Uncharacterized protein</fullName>
    </submittedName>
</protein>
<reference evidence="2" key="2">
    <citation type="submission" date="2023-05" db="EMBL/GenBank/DDBJ databases">
        <authorList>
            <consortium name="Lawrence Berkeley National Laboratory"/>
            <person name="Steindorff A."/>
            <person name="Hensen N."/>
            <person name="Bonometti L."/>
            <person name="Westerberg I."/>
            <person name="Brannstrom I.O."/>
            <person name="Guillou S."/>
            <person name="Cros-Aarteil S."/>
            <person name="Calhoun S."/>
            <person name="Haridas S."/>
            <person name="Kuo A."/>
            <person name="Mondo S."/>
            <person name="Pangilinan J."/>
            <person name="Riley R."/>
            <person name="Labutti K."/>
            <person name="Andreopoulos B."/>
            <person name="Lipzen A."/>
            <person name="Chen C."/>
            <person name="Yanf M."/>
            <person name="Daum C."/>
            <person name="Ng V."/>
            <person name="Clum A."/>
            <person name="Ohm R."/>
            <person name="Martin F."/>
            <person name="Silar P."/>
            <person name="Natvig D."/>
            <person name="Lalanne C."/>
            <person name="Gautier V."/>
            <person name="Ament-Velasquez S.L."/>
            <person name="Kruys A."/>
            <person name="Hutchinson M.I."/>
            <person name="Powell A.J."/>
            <person name="Barry K."/>
            <person name="Miller A.N."/>
            <person name="Grigoriev I.V."/>
            <person name="Debuchy R."/>
            <person name="Gladieux P."/>
            <person name="Thoren M.H."/>
            <person name="Johannesson H."/>
        </authorList>
    </citation>
    <scope>NUCLEOTIDE SEQUENCE</scope>
    <source>
        <strain evidence="2">CBS 508.74</strain>
    </source>
</reference>
<proteinExistence type="predicted"/>
<evidence type="ECO:0000256" key="1">
    <source>
        <dbReference type="SAM" id="MobiDB-lite"/>
    </source>
</evidence>
<keyword evidence="3" id="KW-1185">Reference proteome</keyword>
<dbReference type="EMBL" id="MU853366">
    <property type="protein sequence ID" value="KAK4108123.1"/>
    <property type="molecule type" value="Genomic_DNA"/>
</dbReference>
<sequence>MDNQAYQELDWAALIKEVYGDAPAEVPAEQTEPHDNMPAVGGPNGESEDFEIDYATMDPVKLGQRIDSMFPLDEAEKVVEASAVNSSDTACDGIFVQNLPHVGVGFFHMNNIDPALLSHGNQNDGSLLGAGEFYSYGAQPLNNNGGNDNEGASDDHPNAYHGFSYPNLMNDAVQNYHDVVYAQNMNMAGGEYPVHPQAASQTFESNAIYDIAYAENLALLAEPEDPVAPQAAAPQTPGSDRDADHDAILEDIIPPGPAAPWANANDNNMSDAPEAADDRANGVGLQTCTSCGTNTTKAFRFWRRRPGLSEFGAQSGPPNPLPYCLDCADRTAVAWVRARPHRRGRRPLEAPGGFRAAVIKFLLDGAHVPERLLVADRYLFCRGCLDPEAMVGTPNDVCDTCLGTIRCDDCGRCETAAGRLTGHRDGSTLCHHCAAARGRRRRQALVGI</sequence>
<comment type="caution">
    <text evidence="2">The sequence shown here is derived from an EMBL/GenBank/DDBJ whole genome shotgun (WGS) entry which is preliminary data.</text>
</comment>
<dbReference type="GeneID" id="89942342"/>
<name>A0AAN6QDE5_9PEZI</name>
<evidence type="ECO:0000313" key="3">
    <source>
        <dbReference type="Proteomes" id="UP001302812"/>
    </source>
</evidence>
<gene>
    <name evidence="2" type="ORF">N656DRAFT_802189</name>
</gene>
<accession>A0AAN6QDE5</accession>
<organism evidence="2 3">
    <name type="scientific">Canariomyces notabilis</name>
    <dbReference type="NCBI Taxonomy" id="2074819"/>
    <lineage>
        <taxon>Eukaryota</taxon>
        <taxon>Fungi</taxon>
        <taxon>Dikarya</taxon>
        <taxon>Ascomycota</taxon>
        <taxon>Pezizomycotina</taxon>
        <taxon>Sordariomycetes</taxon>
        <taxon>Sordariomycetidae</taxon>
        <taxon>Sordariales</taxon>
        <taxon>Chaetomiaceae</taxon>
        <taxon>Canariomyces</taxon>
    </lineage>
</organism>
<reference evidence="2" key="1">
    <citation type="journal article" date="2023" name="Mol. Phylogenet. Evol.">
        <title>Genome-scale phylogeny and comparative genomics of the fungal order Sordariales.</title>
        <authorList>
            <person name="Hensen N."/>
            <person name="Bonometti L."/>
            <person name="Westerberg I."/>
            <person name="Brannstrom I.O."/>
            <person name="Guillou S."/>
            <person name="Cros-Aarteil S."/>
            <person name="Calhoun S."/>
            <person name="Haridas S."/>
            <person name="Kuo A."/>
            <person name="Mondo S."/>
            <person name="Pangilinan J."/>
            <person name="Riley R."/>
            <person name="LaButti K."/>
            <person name="Andreopoulos B."/>
            <person name="Lipzen A."/>
            <person name="Chen C."/>
            <person name="Yan M."/>
            <person name="Daum C."/>
            <person name="Ng V."/>
            <person name="Clum A."/>
            <person name="Steindorff A."/>
            <person name="Ohm R.A."/>
            <person name="Martin F."/>
            <person name="Silar P."/>
            <person name="Natvig D.O."/>
            <person name="Lalanne C."/>
            <person name="Gautier V."/>
            <person name="Ament-Velasquez S.L."/>
            <person name="Kruys A."/>
            <person name="Hutchinson M.I."/>
            <person name="Powell A.J."/>
            <person name="Barry K."/>
            <person name="Miller A.N."/>
            <person name="Grigoriev I.V."/>
            <person name="Debuchy R."/>
            <person name="Gladieux P."/>
            <person name="Hiltunen Thoren M."/>
            <person name="Johannesson H."/>
        </authorList>
    </citation>
    <scope>NUCLEOTIDE SEQUENCE</scope>
    <source>
        <strain evidence="2">CBS 508.74</strain>
    </source>
</reference>
<feature type="region of interest" description="Disordered" evidence="1">
    <location>
        <begin position="25"/>
        <end position="47"/>
    </location>
</feature>
<dbReference type="AlphaFoldDB" id="A0AAN6QDE5"/>
<dbReference type="Proteomes" id="UP001302812">
    <property type="component" value="Unassembled WGS sequence"/>
</dbReference>
<evidence type="ECO:0000313" key="2">
    <source>
        <dbReference type="EMBL" id="KAK4108123.1"/>
    </source>
</evidence>
<dbReference type="RefSeq" id="XP_064665693.1">
    <property type="nucleotide sequence ID" value="XM_064818217.1"/>
</dbReference>